<evidence type="ECO:0000256" key="8">
    <source>
        <dbReference type="ARBA" id="ARBA00023242"/>
    </source>
</evidence>
<comment type="function">
    <text evidence="2">PPIases accelerate the folding of proteins. It catalyzes the cis-trans isomerization of proline imidic peptide bonds in oligopeptides.</text>
</comment>
<dbReference type="Gene3D" id="3.30.70.330">
    <property type="match status" value="1"/>
</dbReference>
<comment type="caution">
    <text evidence="12">The sequence shown here is derived from an EMBL/GenBank/DDBJ whole genome shotgun (WGS) entry which is preliminary data.</text>
</comment>
<dbReference type="SMART" id="SM00360">
    <property type="entry name" value="RRM"/>
    <property type="match status" value="1"/>
</dbReference>
<dbReference type="AlphaFoldDB" id="A0AA43TXK3"/>
<evidence type="ECO:0000256" key="1">
    <source>
        <dbReference type="ARBA" id="ARBA00000971"/>
    </source>
</evidence>
<feature type="compositionally biased region" description="Basic and acidic residues" evidence="10">
    <location>
        <begin position="204"/>
        <end position="218"/>
    </location>
</feature>
<dbReference type="PROSITE" id="PS50102">
    <property type="entry name" value="RRM"/>
    <property type="match status" value="1"/>
</dbReference>
<dbReference type="Pfam" id="PF00076">
    <property type="entry name" value="RRM_1"/>
    <property type="match status" value="1"/>
</dbReference>
<sequence length="302" mass="35588">MDVAAEVDKDNAPEDAQAAVSADAEEAKDVDVEAEEAEQERLRREREARAQALTLEIVGDLPYAEVKPPENVLFVCKLNPVTEDEDLNLIFSRFGPIVSCEVIRDKRTGDSLQYAFIEYENQKDCEQAYFKMPGVLIDDHRIHVDFSQSVSRVADTWRAKTNAKRQQQGGGFGGVAELERKRQYRKMEPKEDKQDFSKGYNMVFDKKQLPTERDDGHAPKSQNRRRSRSPPNRDSYRRATPPREERRRRSRSNSWERWRDDKGSRKRNRSRDYRRDRFDQHHGHAKGREDSRERYDNRRMRR</sequence>
<proteinExistence type="inferred from homology"/>
<evidence type="ECO:0000256" key="7">
    <source>
        <dbReference type="ARBA" id="ARBA00023235"/>
    </source>
</evidence>
<dbReference type="InterPro" id="IPR035979">
    <property type="entry name" value="RBD_domain_sf"/>
</dbReference>
<evidence type="ECO:0000256" key="10">
    <source>
        <dbReference type="SAM" id="MobiDB-lite"/>
    </source>
</evidence>
<evidence type="ECO:0000256" key="2">
    <source>
        <dbReference type="ARBA" id="ARBA00002388"/>
    </source>
</evidence>
<evidence type="ECO:0000256" key="4">
    <source>
        <dbReference type="ARBA" id="ARBA00010739"/>
    </source>
</evidence>
<dbReference type="InterPro" id="IPR012677">
    <property type="entry name" value="Nucleotide-bd_a/b_plait_sf"/>
</dbReference>
<keyword evidence="6" id="KW-0697">Rotamase</keyword>
<feature type="region of interest" description="Disordered" evidence="10">
    <location>
        <begin position="1"/>
        <end position="43"/>
    </location>
</feature>
<accession>A0AA43TXK3</accession>
<dbReference type="PANTHER" id="PTHR45843:SF1">
    <property type="entry name" value="PEPTIDYL-PROLYL CIS-TRANS ISOMERASE-LIKE 4"/>
    <property type="match status" value="1"/>
</dbReference>
<comment type="similarity">
    <text evidence="4">Belongs to the cyclophilin-type PPIase family. PPIL4 subfamily.</text>
</comment>
<protein>
    <recommendedName>
        <fullName evidence="5">peptidylprolyl isomerase</fullName>
        <ecNumber evidence="5">5.2.1.8</ecNumber>
    </recommendedName>
</protein>
<feature type="compositionally biased region" description="Basic and acidic residues" evidence="10">
    <location>
        <begin position="270"/>
        <end position="302"/>
    </location>
</feature>
<keyword evidence="8" id="KW-0539">Nucleus</keyword>
<dbReference type="CDD" id="cd12235">
    <property type="entry name" value="RRM_PPIL4"/>
    <property type="match status" value="1"/>
</dbReference>
<feature type="compositionally biased region" description="Basic and acidic residues" evidence="10">
    <location>
        <begin position="254"/>
        <end position="263"/>
    </location>
</feature>
<feature type="compositionally biased region" description="Basic and acidic residues" evidence="10">
    <location>
        <begin position="1"/>
        <end position="12"/>
    </location>
</feature>
<evidence type="ECO:0000256" key="5">
    <source>
        <dbReference type="ARBA" id="ARBA00013194"/>
    </source>
</evidence>
<dbReference type="GO" id="GO:0003755">
    <property type="term" value="F:peptidyl-prolyl cis-trans isomerase activity"/>
    <property type="evidence" value="ECO:0007669"/>
    <property type="project" value="UniProtKB-KW"/>
</dbReference>
<dbReference type="Proteomes" id="UP001161017">
    <property type="component" value="Unassembled WGS sequence"/>
</dbReference>
<evidence type="ECO:0000313" key="13">
    <source>
        <dbReference type="Proteomes" id="UP001161017"/>
    </source>
</evidence>
<dbReference type="EMBL" id="JAPUFD010000011">
    <property type="protein sequence ID" value="MDI1490110.1"/>
    <property type="molecule type" value="Genomic_DNA"/>
</dbReference>
<evidence type="ECO:0000313" key="12">
    <source>
        <dbReference type="EMBL" id="MDI1490110.1"/>
    </source>
</evidence>
<feature type="region of interest" description="Disordered" evidence="10">
    <location>
        <begin position="162"/>
        <end position="302"/>
    </location>
</feature>
<organism evidence="12 13">
    <name type="scientific">Ramalina farinacea</name>
    <dbReference type="NCBI Taxonomy" id="258253"/>
    <lineage>
        <taxon>Eukaryota</taxon>
        <taxon>Fungi</taxon>
        <taxon>Dikarya</taxon>
        <taxon>Ascomycota</taxon>
        <taxon>Pezizomycotina</taxon>
        <taxon>Lecanoromycetes</taxon>
        <taxon>OSLEUM clade</taxon>
        <taxon>Lecanoromycetidae</taxon>
        <taxon>Lecanorales</taxon>
        <taxon>Lecanorineae</taxon>
        <taxon>Ramalinaceae</taxon>
        <taxon>Ramalina</taxon>
    </lineage>
</organism>
<dbReference type="SUPFAM" id="SSF54928">
    <property type="entry name" value="RNA-binding domain, RBD"/>
    <property type="match status" value="1"/>
</dbReference>
<feature type="compositionally biased region" description="Basic and acidic residues" evidence="10">
    <location>
        <begin position="234"/>
        <end position="247"/>
    </location>
</feature>
<name>A0AA43TXK3_9LECA</name>
<feature type="domain" description="RRM" evidence="11">
    <location>
        <begin position="71"/>
        <end position="149"/>
    </location>
</feature>
<comment type="subcellular location">
    <subcellularLocation>
        <location evidence="3">Nucleus</location>
    </subcellularLocation>
</comment>
<keyword evidence="9" id="KW-0694">RNA-binding</keyword>
<reference evidence="12" key="1">
    <citation type="journal article" date="2023" name="Genome Biol. Evol.">
        <title>First Whole Genome Sequence and Flow Cytometry Genome Size Data for the Lichen-Forming Fungus Ramalina farinacea (Ascomycota).</title>
        <authorList>
            <person name="Llewellyn T."/>
            <person name="Mian S."/>
            <person name="Hill R."/>
            <person name="Leitch I.J."/>
            <person name="Gaya E."/>
        </authorList>
    </citation>
    <scope>NUCLEOTIDE SEQUENCE</scope>
    <source>
        <strain evidence="12">LIQ254RAFAR</strain>
    </source>
</reference>
<dbReference type="EC" id="5.2.1.8" evidence="5"/>
<dbReference type="InterPro" id="IPR035542">
    <property type="entry name" value="CRIP"/>
</dbReference>
<keyword evidence="13" id="KW-1185">Reference proteome</keyword>
<feature type="compositionally biased region" description="Basic and acidic residues" evidence="10">
    <location>
        <begin position="177"/>
        <end position="196"/>
    </location>
</feature>
<dbReference type="GO" id="GO:0005634">
    <property type="term" value="C:nucleus"/>
    <property type="evidence" value="ECO:0007669"/>
    <property type="project" value="UniProtKB-SubCell"/>
</dbReference>
<evidence type="ECO:0000256" key="3">
    <source>
        <dbReference type="ARBA" id="ARBA00004123"/>
    </source>
</evidence>
<gene>
    <name evidence="12" type="primary">cyp6</name>
    <name evidence="12" type="ORF">OHK93_001310</name>
</gene>
<dbReference type="PANTHER" id="PTHR45843">
    <property type="entry name" value="PEPTIDYL-PROLYL CIS-TRANS ISOMERASE-LIKE 4"/>
    <property type="match status" value="1"/>
</dbReference>
<dbReference type="FunFam" id="3.30.70.330:FF:000287">
    <property type="entry name" value="Peptidyl-prolyl cis-trans isomerase"/>
    <property type="match status" value="1"/>
</dbReference>
<dbReference type="InterPro" id="IPR000504">
    <property type="entry name" value="RRM_dom"/>
</dbReference>
<evidence type="ECO:0000256" key="9">
    <source>
        <dbReference type="PROSITE-ProRule" id="PRU00176"/>
    </source>
</evidence>
<comment type="catalytic activity">
    <reaction evidence="1">
        <text>[protein]-peptidylproline (omega=180) = [protein]-peptidylproline (omega=0)</text>
        <dbReference type="Rhea" id="RHEA:16237"/>
        <dbReference type="Rhea" id="RHEA-COMP:10747"/>
        <dbReference type="Rhea" id="RHEA-COMP:10748"/>
        <dbReference type="ChEBI" id="CHEBI:83833"/>
        <dbReference type="ChEBI" id="CHEBI:83834"/>
        <dbReference type="EC" id="5.2.1.8"/>
    </reaction>
</comment>
<evidence type="ECO:0000259" key="11">
    <source>
        <dbReference type="PROSITE" id="PS50102"/>
    </source>
</evidence>
<evidence type="ECO:0000256" key="6">
    <source>
        <dbReference type="ARBA" id="ARBA00023110"/>
    </source>
</evidence>
<keyword evidence="7" id="KW-0413">Isomerase</keyword>
<dbReference type="GO" id="GO:0003723">
    <property type="term" value="F:RNA binding"/>
    <property type="evidence" value="ECO:0007669"/>
    <property type="project" value="UniProtKB-UniRule"/>
</dbReference>